<evidence type="ECO:0000313" key="2">
    <source>
        <dbReference type="EMBL" id="KRY89253.1"/>
    </source>
</evidence>
<organism evidence="2 3">
    <name type="scientific">Trichinella pseudospiralis</name>
    <name type="common">Parasitic roundworm</name>
    <dbReference type="NCBI Taxonomy" id="6337"/>
    <lineage>
        <taxon>Eukaryota</taxon>
        <taxon>Metazoa</taxon>
        <taxon>Ecdysozoa</taxon>
        <taxon>Nematoda</taxon>
        <taxon>Enoplea</taxon>
        <taxon>Dorylaimia</taxon>
        <taxon>Trichinellida</taxon>
        <taxon>Trichinellidae</taxon>
        <taxon>Trichinella</taxon>
    </lineage>
</organism>
<reference evidence="2 3" key="1">
    <citation type="submission" date="2015-01" db="EMBL/GenBank/DDBJ databases">
        <title>Evolution of Trichinella species and genotypes.</title>
        <authorList>
            <person name="Korhonen P.K."/>
            <person name="Edoardo P."/>
            <person name="Giuseppe L.R."/>
            <person name="Gasser R.B."/>
        </authorList>
    </citation>
    <scope>NUCLEOTIDE SEQUENCE [LARGE SCALE GENOMIC DNA]</scope>
    <source>
        <strain evidence="2">ISS470</strain>
    </source>
</reference>
<evidence type="ECO:0000313" key="3">
    <source>
        <dbReference type="Proteomes" id="UP000054995"/>
    </source>
</evidence>
<name>A0A0V1FTM6_TRIPS</name>
<accession>A0A0V1FTM6</accession>
<dbReference type="EMBL" id="JYDT01000033">
    <property type="protein sequence ID" value="KRY89253.1"/>
    <property type="molecule type" value="Genomic_DNA"/>
</dbReference>
<keyword evidence="1" id="KW-0472">Membrane</keyword>
<protein>
    <submittedName>
        <fullName evidence="2">Uncharacterized protein</fullName>
    </submittedName>
</protein>
<dbReference type="AlphaFoldDB" id="A0A0V1FTM6"/>
<comment type="caution">
    <text evidence="2">The sequence shown here is derived from an EMBL/GenBank/DDBJ whole genome shotgun (WGS) entry which is preliminary data.</text>
</comment>
<dbReference type="Proteomes" id="UP000054995">
    <property type="component" value="Unassembled WGS sequence"/>
</dbReference>
<evidence type="ECO:0000256" key="1">
    <source>
        <dbReference type="SAM" id="Phobius"/>
    </source>
</evidence>
<keyword evidence="1" id="KW-1133">Transmembrane helix</keyword>
<proteinExistence type="predicted"/>
<feature type="transmembrane region" description="Helical" evidence="1">
    <location>
        <begin position="14"/>
        <end position="33"/>
    </location>
</feature>
<sequence>YSTFLLASLLLKTVYTNVLIIIFVVTLLCDTVGKVKLMMQKKVKARMTPSKSWTTLRRKRDQKSYLRPCLTFEISNSDTLKGVLTESGEFNSAFPLFILHCGIG</sequence>
<keyword evidence="3" id="KW-1185">Reference proteome</keyword>
<keyword evidence="1" id="KW-0812">Transmembrane</keyword>
<feature type="non-terminal residue" evidence="2">
    <location>
        <position position="1"/>
    </location>
</feature>
<gene>
    <name evidence="2" type="ORF">T4D_2261</name>
</gene>